<name>A0A438I7T0_VITVI</name>
<dbReference type="SUPFAM" id="SSF56672">
    <property type="entry name" value="DNA/RNA polymerases"/>
    <property type="match status" value="1"/>
</dbReference>
<dbReference type="Pfam" id="PF25597">
    <property type="entry name" value="SH3_retrovirus"/>
    <property type="match status" value="1"/>
</dbReference>
<dbReference type="Pfam" id="PF00665">
    <property type="entry name" value="rve"/>
    <property type="match status" value="1"/>
</dbReference>
<gene>
    <name evidence="5" type="primary">POLX_1831</name>
    <name evidence="5" type="ORF">CK203_041548</name>
</gene>
<dbReference type="InterPro" id="IPR036397">
    <property type="entry name" value="RNaseH_sf"/>
</dbReference>
<dbReference type="Pfam" id="PF14223">
    <property type="entry name" value="Retrotran_gag_2"/>
    <property type="match status" value="1"/>
</dbReference>
<keyword evidence="1" id="KW-0479">Metal-binding</keyword>
<dbReference type="GO" id="GO:0015074">
    <property type="term" value="P:DNA integration"/>
    <property type="evidence" value="ECO:0007669"/>
    <property type="project" value="InterPro"/>
</dbReference>
<dbReference type="PANTHER" id="PTHR42648">
    <property type="entry name" value="TRANSPOSASE, PUTATIVE-RELATED"/>
    <property type="match status" value="1"/>
</dbReference>
<comment type="caution">
    <text evidence="5">The sequence shown here is derived from an EMBL/GenBank/DDBJ whole genome shotgun (WGS) entry which is preliminary data.</text>
</comment>
<evidence type="ECO:0000256" key="2">
    <source>
        <dbReference type="ARBA" id="ARBA00022801"/>
    </source>
</evidence>
<keyword evidence="2" id="KW-0378">Hydrolase</keyword>
<dbReference type="Gene3D" id="3.30.420.10">
    <property type="entry name" value="Ribonuclease H-like superfamily/Ribonuclease H"/>
    <property type="match status" value="1"/>
</dbReference>
<dbReference type="InterPro" id="IPR039537">
    <property type="entry name" value="Retrotran_Ty1/copia-like"/>
</dbReference>
<dbReference type="CDD" id="cd09272">
    <property type="entry name" value="RNase_HI_RT_Ty1"/>
    <property type="match status" value="1"/>
</dbReference>
<dbReference type="Pfam" id="PF07727">
    <property type="entry name" value="RVT_2"/>
    <property type="match status" value="1"/>
</dbReference>
<feature type="domain" description="Integrase catalytic" evidence="4">
    <location>
        <begin position="390"/>
        <end position="563"/>
    </location>
</feature>
<sequence length="1300" mass="148376">MMDLDMALCEDEPHKPTNESTEAMRAHYAKWERSNRLSIISIKRSIIEHLLGGIPESNNAKEFLVAVANRYQTSDNAEAGHFMDELMNMRYDDMKGVREYILKMVHLQTRLKALDIPIPDKFIVHQALNTLPSSFSQIKTAYNTLNQPWGVNDLITKCVAEEEKLKREKNESAHLVALGKQNNQKRVEKTRKPNFHNHKKNKNFKKSGSEKQKNGNAKNTNLKCYHCNKKVNVPFDSWWLDSGATIHVATSLQGIRNLRKPSEKESKLKVGSDIGIDVEHIGVAVLELDSVDVIYDSKVIGNCVLSNGLYRLSLLSTCSYNVENSVTKRPLTKERSSLLWHKRLGHISKERVERLISSGILPRLDSDDLEICVDCMKGKLTKNKKKGATRSQNLLEIVHTDISGPYSTTLCGNKYFITFIDDFSRYGYVFFIKEKADALEMFKVFRTEVEKQLGKVIKIVRSDRGGEYYGKHGDVGQQKGPFARYLQDNGIVAQYTMPGSPEQNGVAERRNHTLMEMKRSMMGRSNLLEYLWGEAIKTATYILNRVPSKFVPKTPFKLWTDRKPNLNHFKVWGCPAEVKIYDPSLKKMDLRTTRCYFIGYPSHSKGYKFYCSTCGTRIVESQVAKFLEFDVADSIPSQSDERVEPMDVISLCLPVSNVNLDVGAFDSGIQQGVATVNFPTVEINPIVDEIPPVEMRRSQRTRRPALSNDYYVYLGEEEYKARLVAKGYTQREGIDFTETFSPVSTKDSFRLVMALVAHFDLELHQMDVKTTFLNGDLSEEVYMSQPEGFKENGKENMNKFDQSVYMKVNGSKYIFMILYIDDVLLASSDVNLLNDTKLILSANFDMKDLGEAYFVLGIEIYRDRSRNLLGLSQRAYINRVLKRFNMQTCKAGDVPVVKGDKLSNEQCLKNDLEKDAMKTIPYASAIGSLMYAQPFAKVVQSMQGEKQGEEENRVKKTEESQLQSSFALLEYFPKSIFYILYTISKLRKSRIQFFKRLFVQCYGIPPEATRYMPQAGMLRTSRWKPISQPCEFNLLLRKYFAALLSVCEIWQTPFFTCEIHSCNSLARKYPRKGKLPSYINSLVNTKKETLGEVINFVDYSLNQGAPAGHESAETPIGHESNGAVVGDRTLNQMVPLPLPLLGTNQHDHWVAAKKVMRYLQRTKDFMLVYRRVDNLESLIASSTMYAEFVACYGASSQAIWLRNLISEFQVVDSIFRPIVIYCDNNAVVFYSKNNKISTCSKHMEIKYLTVQDLVKKGDIVIEHIRTEFMLADPLTKGLKPITFKEHVVNMGVIKSFDSLV</sequence>
<dbReference type="SUPFAM" id="SSF53098">
    <property type="entry name" value="Ribonuclease H-like"/>
    <property type="match status" value="1"/>
</dbReference>
<reference evidence="5 6" key="1">
    <citation type="journal article" date="2018" name="PLoS Genet.">
        <title>Population sequencing reveals clonal diversity and ancestral inbreeding in the grapevine cultivar Chardonnay.</title>
        <authorList>
            <person name="Roach M.J."/>
            <person name="Johnson D.L."/>
            <person name="Bohlmann J."/>
            <person name="van Vuuren H.J."/>
            <person name="Jones S.J."/>
            <person name="Pretorius I.S."/>
            <person name="Schmidt S.A."/>
            <person name="Borneman A.R."/>
        </authorList>
    </citation>
    <scope>NUCLEOTIDE SEQUENCE [LARGE SCALE GENOMIC DNA]</scope>
    <source>
        <strain evidence="6">cv. Chardonnay</strain>
        <tissue evidence="5">Leaf</tissue>
    </source>
</reference>
<dbReference type="InterPro" id="IPR043502">
    <property type="entry name" value="DNA/RNA_pol_sf"/>
</dbReference>
<dbReference type="Pfam" id="PF13976">
    <property type="entry name" value="gag_pre-integrs"/>
    <property type="match status" value="1"/>
</dbReference>
<evidence type="ECO:0000313" key="6">
    <source>
        <dbReference type="Proteomes" id="UP000288805"/>
    </source>
</evidence>
<evidence type="ECO:0000256" key="3">
    <source>
        <dbReference type="SAM" id="MobiDB-lite"/>
    </source>
</evidence>
<organism evidence="5 6">
    <name type="scientific">Vitis vinifera</name>
    <name type="common">Grape</name>
    <dbReference type="NCBI Taxonomy" id="29760"/>
    <lineage>
        <taxon>Eukaryota</taxon>
        <taxon>Viridiplantae</taxon>
        <taxon>Streptophyta</taxon>
        <taxon>Embryophyta</taxon>
        <taxon>Tracheophyta</taxon>
        <taxon>Spermatophyta</taxon>
        <taxon>Magnoliopsida</taxon>
        <taxon>eudicotyledons</taxon>
        <taxon>Gunneridae</taxon>
        <taxon>Pentapetalae</taxon>
        <taxon>rosids</taxon>
        <taxon>Vitales</taxon>
        <taxon>Vitaceae</taxon>
        <taxon>Viteae</taxon>
        <taxon>Vitis</taxon>
    </lineage>
</organism>
<dbReference type="InterPro" id="IPR001584">
    <property type="entry name" value="Integrase_cat-core"/>
</dbReference>
<dbReference type="EMBL" id="QGNW01000135">
    <property type="protein sequence ID" value="RVW92699.1"/>
    <property type="molecule type" value="Genomic_DNA"/>
</dbReference>
<feature type="region of interest" description="Disordered" evidence="3">
    <location>
        <begin position="191"/>
        <end position="219"/>
    </location>
</feature>
<dbReference type="PROSITE" id="PS50994">
    <property type="entry name" value="INTEGRASE"/>
    <property type="match status" value="1"/>
</dbReference>
<dbReference type="PANTHER" id="PTHR42648:SF28">
    <property type="entry name" value="TRANSPOSON-ENCODED PROTEIN WITH RIBONUCLEASE H-LIKE AND RETROVIRUS ZINC FINGER-LIKE DOMAINS"/>
    <property type="match status" value="1"/>
</dbReference>
<dbReference type="GO" id="GO:0046872">
    <property type="term" value="F:metal ion binding"/>
    <property type="evidence" value="ECO:0007669"/>
    <property type="project" value="UniProtKB-KW"/>
</dbReference>
<dbReference type="InterPro" id="IPR025724">
    <property type="entry name" value="GAG-pre-integrase_dom"/>
</dbReference>
<dbReference type="InterPro" id="IPR057670">
    <property type="entry name" value="SH3_retrovirus"/>
</dbReference>
<accession>A0A438I7T0</accession>
<proteinExistence type="predicted"/>
<dbReference type="InterPro" id="IPR012337">
    <property type="entry name" value="RNaseH-like_sf"/>
</dbReference>
<evidence type="ECO:0000256" key="1">
    <source>
        <dbReference type="ARBA" id="ARBA00022723"/>
    </source>
</evidence>
<dbReference type="InterPro" id="IPR013103">
    <property type="entry name" value="RVT_2"/>
</dbReference>
<evidence type="ECO:0000259" key="4">
    <source>
        <dbReference type="PROSITE" id="PS50994"/>
    </source>
</evidence>
<dbReference type="GO" id="GO:0003676">
    <property type="term" value="F:nucleic acid binding"/>
    <property type="evidence" value="ECO:0007669"/>
    <property type="project" value="InterPro"/>
</dbReference>
<dbReference type="GO" id="GO:0016787">
    <property type="term" value="F:hydrolase activity"/>
    <property type="evidence" value="ECO:0007669"/>
    <property type="project" value="UniProtKB-KW"/>
</dbReference>
<dbReference type="Proteomes" id="UP000288805">
    <property type="component" value="Unassembled WGS sequence"/>
</dbReference>
<feature type="compositionally biased region" description="Basic residues" evidence="3">
    <location>
        <begin position="192"/>
        <end position="205"/>
    </location>
</feature>
<protein>
    <submittedName>
        <fullName evidence="5">Retrovirus-related Pol polyprotein from transposon TNT 1-94</fullName>
    </submittedName>
</protein>
<evidence type="ECO:0000313" key="5">
    <source>
        <dbReference type="EMBL" id="RVW92699.1"/>
    </source>
</evidence>